<keyword evidence="1" id="KW-0732">Signal</keyword>
<evidence type="ECO:0000313" key="3">
    <source>
        <dbReference type="Proteomes" id="UP000808337"/>
    </source>
</evidence>
<dbReference type="EMBL" id="JADKGY010000006">
    <property type="protein sequence ID" value="MBK9982676.1"/>
    <property type="molecule type" value="Genomic_DNA"/>
</dbReference>
<dbReference type="Gene3D" id="3.10.450.50">
    <property type="match status" value="1"/>
</dbReference>
<evidence type="ECO:0000256" key="1">
    <source>
        <dbReference type="SAM" id="SignalP"/>
    </source>
</evidence>
<accession>A0A9D7XQ46</accession>
<reference evidence="2 3" key="1">
    <citation type="submission" date="2020-10" db="EMBL/GenBank/DDBJ databases">
        <title>Connecting structure to function with the recovery of over 1000 high-quality activated sludge metagenome-assembled genomes encoding full-length rRNA genes using long-read sequencing.</title>
        <authorList>
            <person name="Singleton C.M."/>
            <person name="Petriglieri F."/>
            <person name="Kristensen J.M."/>
            <person name="Kirkegaard R.H."/>
            <person name="Michaelsen T.Y."/>
            <person name="Andersen M.H."/>
            <person name="Karst S.M."/>
            <person name="Dueholm M.S."/>
            <person name="Nielsen P.H."/>
            <person name="Albertsen M."/>
        </authorList>
    </citation>
    <scope>NUCLEOTIDE SEQUENCE [LARGE SCALE GENOMIC DNA]</scope>
    <source>
        <strain evidence="2">Ribe_18-Q3-R11-54_MAXAC.273</strain>
    </source>
</reference>
<gene>
    <name evidence="2" type="ORF">IPP15_09685</name>
</gene>
<feature type="chain" id="PRO_5039614177" evidence="1">
    <location>
        <begin position="23"/>
        <end position="109"/>
    </location>
</feature>
<evidence type="ECO:0000313" key="2">
    <source>
        <dbReference type="EMBL" id="MBK9982676.1"/>
    </source>
</evidence>
<sequence>MKNQLLWAFSLLVLFMIACKPAATTDEKASAAKADSTAMAAPASAPAEFADMKYSETVKNGMAGLSKGDIAAWMAPFADNAVYLWNGGDSLAGKAAINTYWTKRREGSR</sequence>
<dbReference type="SUPFAM" id="SSF54427">
    <property type="entry name" value="NTF2-like"/>
    <property type="match status" value="1"/>
</dbReference>
<dbReference type="InterPro" id="IPR032710">
    <property type="entry name" value="NTF2-like_dom_sf"/>
</dbReference>
<organism evidence="2 3">
    <name type="scientific">Candidatus Opimibacter skivensis</name>
    <dbReference type="NCBI Taxonomy" id="2982028"/>
    <lineage>
        <taxon>Bacteria</taxon>
        <taxon>Pseudomonadati</taxon>
        <taxon>Bacteroidota</taxon>
        <taxon>Saprospiria</taxon>
        <taxon>Saprospirales</taxon>
        <taxon>Saprospiraceae</taxon>
        <taxon>Candidatus Opimibacter</taxon>
    </lineage>
</organism>
<dbReference type="PROSITE" id="PS51257">
    <property type="entry name" value="PROKAR_LIPOPROTEIN"/>
    <property type="match status" value="1"/>
</dbReference>
<name>A0A9D7XQ46_9BACT</name>
<feature type="signal peptide" evidence="1">
    <location>
        <begin position="1"/>
        <end position="22"/>
    </location>
</feature>
<dbReference type="AlphaFoldDB" id="A0A9D7XQ46"/>
<dbReference type="Proteomes" id="UP000808337">
    <property type="component" value="Unassembled WGS sequence"/>
</dbReference>
<protein>
    <submittedName>
        <fullName evidence="2">Nuclear transport factor 2 family protein</fullName>
    </submittedName>
</protein>
<comment type="caution">
    <text evidence="2">The sequence shown here is derived from an EMBL/GenBank/DDBJ whole genome shotgun (WGS) entry which is preliminary data.</text>
</comment>
<proteinExistence type="predicted"/>